<comment type="similarity">
    <text evidence="1">Belongs to the dynein heavy chain family.</text>
</comment>
<dbReference type="PANTHER" id="PTHR22878:SF63">
    <property type="entry name" value="DYNEIN AXONEMAL HEAVY CHAIN 10"/>
    <property type="match status" value="1"/>
</dbReference>
<reference evidence="5" key="1">
    <citation type="submission" date="2025-08" db="UniProtKB">
        <authorList>
            <consortium name="RefSeq"/>
        </authorList>
    </citation>
    <scope>IDENTIFICATION</scope>
    <source>
        <tissue evidence="5">Whole insect</tissue>
    </source>
</reference>
<dbReference type="RefSeq" id="XP_028140232.1">
    <property type="nucleotide sequence ID" value="XM_028284431.1"/>
</dbReference>
<feature type="domain" description="Dynein heavy chain coiled coil stalk" evidence="3">
    <location>
        <begin position="115"/>
        <end position="243"/>
    </location>
</feature>
<organism evidence="5">
    <name type="scientific">Diabrotica virgifera virgifera</name>
    <name type="common">western corn rootworm</name>
    <dbReference type="NCBI Taxonomy" id="50390"/>
    <lineage>
        <taxon>Eukaryota</taxon>
        <taxon>Metazoa</taxon>
        <taxon>Ecdysozoa</taxon>
        <taxon>Arthropoda</taxon>
        <taxon>Hexapoda</taxon>
        <taxon>Insecta</taxon>
        <taxon>Pterygota</taxon>
        <taxon>Neoptera</taxon>
        <taxon>Endopterygota</taxon>
        <taxon>Coleoptera</taxon>
        <taxon>Polyphaga</taxon>
        <taxon>Cucujiformia</taxon>
        <taxon>Chrysomeloidea</taxon>
        <taxon>Chrysomelidae</taxon>
        <taxon>Galerucinae</taxon>
        <taxon>Diabroticina</taxon>
        <taxon>Diabroticites</taxon>
        <taxon>Diabrotica</taxon>
    </lineage>
</organism>
<feature type="non-terminal residue" evidence="5">
    <location>
        <position position="244"/>
    </location>
</feature>
<dbReference type="PANTHER" id="PTHR22878">
    <property type="entry name" value="DYNEIN HEAVY CHAIN 6, AXONEMAL-LIKE-RELATED"/>
    <property type="match status" value="1"/>
</dbReference>
<dbReference type="InterPro" id="IPR024743">
    <property type="entry name" value="Dynein_HC_stalk"/>
</dbReference>
<dbReference type="GO" id="GO:0030286">
    <property type="term" value="C:dynein complex"/>
    <property type="evidence" value="ECO:0007669"/>
    <property type="project" value="InterPro"/>
</dbReference>
<evidence type="ECO:0000259" key="4">
    <source>
        <dbReference type="Pfam" id="PF12780"/>
    </source>
</evidence>
<feature type="coiled-coil region" evidence="2">
    <location>
        <begin position="117"/>
        <end position="158"/>
    </location>
</feature>
<proteinExistence type="inferred from homology"/>
<feature type="domain" description="Dynein heavy chain AAA module D4" evidence="4">
    <location>
        <begin position="18"/>
        <end position="102"/>
    </location>
</feature>
<dbReference type="Pfam" id="PF12777">
    <property type="entry name" value="MT"/>
    <property type="match status" value="1"/>
</dbReference>
<name>A0A6P7FZM3_DIAVI</name>
<dbReference type="Pfam" id="PF12780">
    <property type="entry name" value="AAA_8"/>
    <property type="match status" value="1"/>
</dbReference>
<dbReference type="GO" id="GO:0045505">
    <property type="term" value="F:dynein intermediate chain binding"/>
    <property type="evidence" value="ECO:0007669"/>
    <property type="project" value="InterPro"/>
</dbReference>
<accession>A0A6P7FZM3</accession>
<dbReference type="GO" id="GO:0051959">
    <property type="term" value="F:dynein light intermediate chain binding"/>
    <property type="evidence" value="ECO:0007669"/>
    <property type="project" value="InterPro"/>
</dbReference>
<evidence type="ECO:0000256" key="1">
    <source>
        <dbReference type="ARBA" id="ARBA00008887"/>
    </source>
</evidence>
<evidence type="ECO:0000256" key="2">
    <source>
        <dbReference type="SAM" id="Coils"/>
    </source>
</evidence>
<dbReference type="GO" id="GO:0007018">
    <property type="term" value="P:microtubule-based movement"/>
    <property type="evidence" value="ECO:0007669"/>
    <property type="project" value="InterPro"/>
</dbReference>
<sequence length="244" mass="27665">MFLSTVFQTFFNYSALLGLVNNTTIDWMYPWPLQALVAVASAFLKENPLLPEQYRDNIIEHVVHVHSSVTVKYTSDYLLKMRRKNYVTPKHYLDFINTYLRLLDEKGNYINSQCERLKSGLKKIEEATVELDVLNKQLAKQKIRVAQATAECEAMLTEINANTQEATGKKNVASLKSQEIEEQAKIIASEQVEAEEALAEALPALEIARLALSDLDKSDITEIRSFATPPEPVQTICECILILR</sequence>
<keyword evidence="2" id="KW-0175">Coiled coil</keyword>
<protein>
    <submittedName>
        <fullName evidence="5">Dynein heavy chain 10, axonemal-like</fullName>
    </submittedName>
</protein>
<dbReference type="Gene3D" id="1.20.920.20">
    <property type="match status" value="1"/>
</dbReference>
<evidence type="ECO:0000313" key="5">
    <source>
        <dbReference type="RefSeq" id="XP_028140232.1"/>
    </source>
</evidence>
<dbReference type="InParanoid" id="A0A6P7FZM3"/>
<dbReference type="InterPro" id="IPR024317">
    <property type="entry name" value="Dynein_heavy_chain_D4_dom"/>
</dbReference>
<gene>
    <name evidence="5" type="primary">LOC114334394</name>
</gene>
<evidence type="ECO:0000259" key="3">
    <source>
        <dbReference type="Pfam" id="PF12777"/>
    </source>
</evidence>
<dbReference type="InterPro" id="IPR026983">
    <property type="entry name" value="DHC"/>
</dbReference>
<dbReference type="AlphaFoldDB" id="A0A6P7FZM3"/>